<dbReference type="EMBL" id="CP000505">
    <property type="protein sequence ID" value="ABL78990.1"/>
    <property type="molecule type" value="Genomic_DNA"/>
</dbReference>
<evidence type="ECO:0000313" key="3">
    <source>
        <dbReference type="Proteomes" id="UP000000641"/>
    </source>
</evidence>
<protein>
    <submittedName>
        <fullName evidence="2">Transcriptional regulator, PadR family</fullName>
    </submittedName>
</protein>
<dbReference type="PANTHER" id="PTHR43252:SF5">
    <property type="entry name" value="TRANSCRIPTIONAL REGULATOR, PADR-LIKE FAMILY"/>
    <property type="match status" value="1"/>
</dbReference>
<keyword evidence="3" id="KW-1185">Reference proteome</keyword>
<organism evidence="2 3">
    <name type="scientific">Thermofilum pendens (strain DSM 2475 / Hrk 5)</name>
    <dbReference type="NCBI Taxonomy" id="368408"/>
    <lineage>
        <taxon>Archaea</taxon>
        <taxon>Thermoproteota</taxon>
        <taxon>Thermoprotei</taxon>
        <taxon>Thermofilales</taxon>
        <taxon>Thermofilaceae</taxon>
        <taxon>Thermofilum</taxon>
    </lineage>
</organism>
<dbReference type="InterPro" id="IPR005149">
    <property type="entry name" value="Tscrpt_reg_PadR_N"/>
</dbReference>
<evidence type="ECO:0000313" key="2">
    <source>
        <dbReference type="EMBL" id="ABL78990.1"/>
    </source>
</evidence>
<evidence type="ECO:0000259" key="1">
    <source>
        <dbReference type="Pfam" id="PF03551"/>
    </source>
</evidence>
<dbReference type="AlphaFoldDB" id="A1S0L0"/>
<dbReference type="EnsemblBacteria" id="ABL78990">
    <property type="protein sequence ID" value="ABL78990"/>
    <property type="gene ID" value="Tpen_1595"/>
</dbReference>
<proteinExistence type="predicted"/>
<feature type="domain" description="Transcription regulator PadR N-terminal" evidence="1">
    <location>
        <begin position="16"/>
        <end position="86"/>
    </location>
</feature>
<gene>
    <name evidence="2" type="ordered locus">Tpen_1595</name>
</gene>
<dbReference type="RefSeq" id="WP_011753255.1">
    <property type="nucleotide sequence ID" value="NC_008698.1"/>
</dbReference>
<dbReference type="Pfam" id="PF03551">
    <property type="entry name" value="PadR"/>
    <property type="match status" value="1"/>
</dbReference>
<dbReference type="InterPro" id="IPR036390">
    <property type="entry name" value="WH_DNA-bd_sf"/>
</dbReference>
<dbReference type="KEGG" id="tpe:Tpen_1595"/>
<dbReference type="InterPro" id="IPR036388">
    <property type="entry name" value="WH-like_DNA-bd_sf"/>
</dbReference>
<dbReference type="PANTHER" id="PTHR43252">
    <property type="entry name" value="TRANSCRIPTIONAL REGULATOR YQJI"/>
    <property type="match status" value="1"/>
</dbReference>
<dbReference type="STRING" id="368408.Tpen_1595"/>
<dbReference type="SUPFAM" id="SSF46785">
    <property type="entry name" value="Winged helix' DNA-binding domain"/>
    <property type="match status" value="1"/>
</dbReference>
<dbReference type="HOGENOM" id="CLU_063440_1_3_2"/>
<sequence length="157" mass="18003">MLHKKLKLKGYLKLLVLAALEKGPLHAYGLMKELEKSLGFRPSPGALYPILRKLIREDLVVAELRGSGDVKTRVYNITEKGRSFLEHHRGELEEALSLARAWKRFEEVKGYRLFHAIDEILDSINSLDDQRLAELRRLIAEFELNVIRVLEGVKSGE</sequence>
<dbReference type="GeneID" id="4601464"/>
<name>A1S0L0_THEPD</name>
<dbReference type="Proteomes" id="UP000000641">
    <property type="component" value="Chromosome"/>
</dbReference>
<accession>A1S0L0</accession>
<dbReference type="eggNOG" id="arCOG00002">
    <property type="taxonomic scope" value="Archaea"/>
</dbReference>
<reference evidence="3" key="1">
    <citation type="journal article" date="2008" name="J. Bacteriol.">
        <title>Genome sequence of Thermofilum pendens reveals an exceptional loss of biosynthetic pathways without genome reduction.</title>
        <authorList>
            <person name="Anderson I."/>
            <person name="Rodriguez J."/>
            <person name="Susanti D."/>
            <person name="Porat I."/>
            <person name="Reich C."/>
            <person name="Ulrich L.E."/>
            <person name="Elkins J.G."/>
            <person name="Mavromatis K."/>
            <person name="Lykidis A."/>
            <person name="Kim E."/>
            <person name="Thompson L.S."/>
            <person name="Nolan M."/>
            <person name="Land M."/>
            <person name="Copeland A."/>
            <person name="Lapidus A."/>
            <person name="Lucas S."/>
            <person name="Detter C."/>
            <person name="Zhulin I.B."/>
            <person name="Olsen G.J."/>
            <person name="Whitman W."/>
            <person name="Mukhopadhyay B."/>
            <person name="Bristow J."/>
            <person name="Kyrpides N."/>
        </authorList>
    </citation>
    <scope>NUCLEOTIDE SEQUENCE [LARGE SCALE GENOMIC DNA]</scope>
    <source>
        <strain evidence="3">DSM 2475 / Hrk 5</strain>
    </source>
</reference>
<dbReference type="Gene3D" id="1.10.10.10">
    <property type="entry name" value="Winged helix-like DNA-binding domain superfamily/Winged helix DNA-binding domain"/>
    <property type="match status" value="1"/>
</dbReference>
<dbReference type="OrthoDB" id="56053at2157"/>